<gene>
    <name evidence="4" type="ORF">EIC27_00270</name>
</gene>
<keyword evidence="5" id="KW-1185">Reference proteome</keyword>
<dbReference type="AlphaFoldDB" id="A0A3S0FTD6"/>
<evidence type="ECO:0000256" key="1">
    <source>
        <dbReference type="ARBA" id="ARBA00057242"/>
    </source>
</evidence>
<feature type="domain" description="AAA" evidence="3">
    <location>
        <begin position="7"/>
        <end position="185"/>
    </location>
</feature>
<comment type="function">
    <text evidence="1">Involved in chromosome partition. Localize to both poles of the predivisional cell following completion of DNA replication.</text>
</comment>
<proteinExistence type="predicted"/>
<protein>
    <recommendedName>
        <fullName evidence="2">Chromosome partitioning protein ParA</fullName>
    </recommendedName>
</protein>
<organism evidence="4 5">
    <name type="scientific">Candidatus Aquarickettsia rohweri</name>
    <dbReference type="NCBI Taxonomy" id="2602574"/>
    <lineage>
        <taxon>Bacteria</taxon>
        <taxon>Pseudomonadati</taxon>
        <taxon>Pseudomonadota</taxon>
        <taxon>Alphaproteobacteria</taxon>
        <taxon>Rickettsiales</taxon>
        <taxon>Candidatus Midichloriaceae</taxon>
        <taxon>Candidatus Aquarickettsia</taxon>
    </lineage>
</organism>
<dbReference type="InterPro" id="IPR027417">
    <property type="entry name" value="P-loop_NTPase"/>
</dbReference>
<comment type="caution">
    <text evidence="4">The sequence shown here is derived from an EMBL/GenBank/DDBJ whole genome shotgun (WGS) entry which is preliminary data.</text>
</comment>
<dbReference type="Gene3D" id="3.40.50.300">
    <property type="entry name" value="P-loop containing nucleotide triphosphate hydrolases"/>
    <property type="match status" value="1"/>
</dbReference>
<dbReference type="OrthoDB" id="9815116at2"/>
<reference evidence="5" key="1">
    <citation type="submission" date="2018-11" db="EMBL/GenBank/DDBJ databases">
        <title>Phylogenetic, genomic, and biogeographic characterization of a novel and ubiquitous marine invertebrate-associated Rickettsiales parasite, Candidatus Marinoinvertebrata rohwerii, gen. nov., sp. nov.</title>
        <authorList>
            <person name="Klinges J.G."/>
            <person name="Rosales S.M."/>
            <person name="Mcminds R."/>
            <person name="Shaver E.C."/>
            <person name="Shantz A."/>
            <person name="Peters E.C."/>
            <person name="Burkepile D.E."/>
            <person name="Silliman B.R."/>
            <person name="Vega Thurber R.L."/>
        </authorList>
    </citation>
    <scope>NUCLEOTIDE SEQUENCE [LARGE SCALE GENOMIC DNA]</scope>
    <source>
        <strain evidence="5">a_cerv_44</strain>
    </source>
</reference>
<sequence length="261" mass="29134">MFDNKCKIISIINQKGGVGKTTTTINLGAALSVYEKKILLIDLDPQSNLTTGMGINPSNKNDSTVYNFLTSNISINNVIKNTLIDNLDIISSEPNLSAFDSEASTLKNKEFFLKKKLDYVDDILNYDYILIDCAPSLSLLTINALTVSDSILIPLQCEFFALEGIVNIINIFNYIKSGLNSKLTIEGILLTMYDRRNKLCKEIVKDVRQNFGDLVYEQIIPRNIKLSEATSHGKPVMLYDSKCSGSISYILLAQEILNKQK</sequence>
<dbReference type="SUPFAM" id="SSF52540">
    <property type="entry name" value="P-loop containing nucleoside triphosphate hydrolases"/>
    <property type="match status" value="1"/>
</dbReference>
<name>A0A3S0FTD6_9RICK</name>
<dbReference type="Proteomes" id="UP000279470">
    <property type="component" value="Unassembled WGS sequence"/>
</dbReference>
<accession>A0A3S0FTD6</accession>
<dbReference type="PANTHER" id="PTHR13696:SF52">
    <property type="entry name" value="PARA FAMILY PROTEIN CT_582"/>
    <property type="match status" value="1"/>
</dbReference>
<evidence type="ECO:0000259" key="3">
    <source>
        <dbReference type="Pfam" id="PF13614"/>
    </source>
</evidence>
<dbReference type="FunFam" id="3.40.50.300:FF:000285">
    <property type="entry name" value="Sporulation initiation inhibitor Soj"/>
    <property type="match status" value="1"/>
</dbReference>
<evidence type="ECO:0000256" key="2">
    <source>
        <dbReference type="ARBA" id="ARBA00074747"/>
    </source>
</evidence>
<evidence type="ECO:0000313" key="4">
    <source>
        <dbReference type="EMBL" id="RST72463.1"/>
    </source>
</evidence>
<dbReference type="InterPro" id="IPR050678">
    <property type="entry name" value="DNA_Partitioning_ATPase"/>
</dbReference>
<dbReference type="CDD" id="cd02042">
    <property type="entry name" value="ParAB_family"/>
    <property type="match status" value="1"/>
</dbReference>
<dbReference type="InterPro" id="IPR025669">
    <property type="entry name" value="AAA_dom"/>
</dbReference>
<dbReference type="PANTHER" id="PTHR13696">
    <property type="entry name" value="P-LOOP CONTAINING NUCLEOSIDE TRIPHOSPHATE HYDROLASE"/>
    <property type="match status" value="1"/>
</dbReference>
<dbReference type="RefSeq" id="WP_126044168.1">
    <property type="nucleotide sequence ID" value="NZ_RXFM01000002.1"/>
</dbReference>
<evidence type="ECO:0000313" key="5">
    <source>
        <dbReference type="Proteomes" id="UP000279470"/>
    </source>
</evidence>
<dbReference type="EMBL" id="RXFM01000002">
    <property type="protein sequence ID" value="RST72463.1"/>
    <property type="molecule type" value="Genomic_DNA"/>
</dbReference>
<dbReference type="Pfam" id="PF13614">
    <property type="entry name" value="AAA_31"/>
    <property type="match status" value="1"/>
</dbReference>